<evidence type="ECO:0000256" key="2">
    <source>
        <dbReference type="SAM" id="SignalP"/>
    </source>
</evidence>
<dbReference type="OrthoDB" id="8926484at2"/>
<evidence type="ECO:0000256" key="1">
    <source>
        <dbReference type="SAM" id="MobiDB-lite"/>
    </source>
</evidence>
<protein>
    <recommendedName>
        <fullName evidence="5">Carboxypeptidase regulatory-like domain-containing protein</fullName>
    </recommendedName>
</protein>
<feature type="compositionally biased region" description="Pro residues" evidence="1">
    <location>
        <begin position="25"/>
        <end position="42"/>
    </location>
</feature>
<evidence type="ECO:0000313" key="3">
    <source>
        <dbReference type="EMBL" id="RJG06703.1"/>
    </source>
</evidence>
<feature type="compositionally biased region" description="Low complexity" evidence="1">
    <location>
        <begin position="60"/>
        <end position="69"/>
    </location>
</feature>
<dbReference type="AlphaFoldDB" id="A0A418X2K8"/>
<evidence type="ECO:0000313" key="4">
    <source>
        <dbReference type="Proteomes" id="UP000285190"/>
    </source>
</evidence>
<organism evidence="3 4">
    <name type="scientific">Noviherbaspirillum cavernae</name>
    <dbReference type="NCBI Taxonomy" id="2320862"/>
    <lineage>
        <taxon>Bacteria</taxon>
        <taxon>Pseudomonadati</taxon>
        <taxon>Pseudomonadota</taxon>
        <taxon>Betaproteobacteria</taxon>
        <taxon>Burkholderiales</taxon>
        <taxon>Oxalobacteraceae</taxon>
        <taxon>Noviherbaspirillum</taxon>
    </lineage>
</organism>
<feature type="region of interest" description="Disordered" evidence="1">
    <location>
        <begin position="20"/>
        <end position="97"/>
    </location>
</feature>
<gene>
    <name evidence="3" type="ORF">D3870_12405</name>
</gene>
<dbReference type="RefSeq" id="WP_119739520.1">
    <property type="nucleotide sequence ID" value="NZ_QYUN01000002.1"/>
</dbReference>
<dbReference type="EMBL" id="QYUN01000002">
    <property type="protein sequence ID" value="RJG06703.1"/>
    <property type="molecule type" value="Genomic_DNA"/>
</dbReference>
<proteinExistence type="predicted"/>
<name>A0A418X2K8_9BURK</name>
<feature type="signal peptide" evidence="2">
    <location>
        <begin position="1"/>
        <end position="21"/>
    </location>
</feature>
<feature type="compositionally biased region" description="Low complexity" evidence="1">
    <location>
        <begin position="83"/>
        <end position="96"/>
    </location>
</feature>
<keyword evidence="2" id="KW-0732">Signal</keyword>
<comment type="caution">
    <text evidence="3">The sequence shown here is derived from an EMBL/GenBank/DDBJ whole genome shotgun (WGS) entry which is preliminary data.</text>
</comment>
<dbReference type="Proteomes" id="UP000285190">
    <property type="component" value="Unassembled WGS sequence"/>
</dbReference>
<keyword evidence="4" id="KW-1185">Reference proteome</keyword>
<sequence>MKTSSLILSSAVALLTAPGLAQLPDPAPSTLPPNNAGPPAYPLKPELATPSMPGMPSPATSGDSGDSGTLSHPPADVQPMPRPASGSATSAPAPASRLQAKSADGITYLCGGIGVEEVGYMKRAARDYDLMLTFAARDGSYLADVNVEIDDAGGTPILQIACDGPILLVDLPKAGNYQVRADAAGYTVRHMVNVAENPQDGRKLAAAVLTWPQQVADGPGAFQSGR</sequence>
<accession>A0A418X2K8</accession>
<reference evidence="3 4" key="1">
    <citation type="submission" date="2018-09" db="EMBL/GenBank/DDBJ databases">
        <authorList>
            <person name="Zhu H."/>
        </authorList>
    </citation>
    <scope>NUCLEOTIDE SEQUENCE [LARGE SCALE GENOMIC DNA]</scope>
    <source>
        <strain evidence="3 4">K2R10-39</strain>
    </source>
</reference>
<feature type="chain" id="PRO_5019041300" description="Carboxypeptidase regulatory-like domain-containing protein" evidence="2">
    <location>
        <begin position="22"/>
        <end position="226"/>
    </location>
</feature>
<evidence type="ECO:0008006" key="5">
    <source>
        <dbReference type="Google" id="ProtNLM"/>
    </source>
</evidence>